<protein>
    <submittedName>
        <fullName evidence="1">Uncharacterized protein</fullName>
    </submittedName>
</protein>
<accession>A0A1W1W763</accession>
<reference evidence="2" key="1">
    <citation type="submission" date="2017-04" db="EMBL/GenBank/DDBJ databases">
        <authorList>
            <person name="Varghese N."/>
            <person name="Submissions S."/>
        </authorList>
    </citation>
    <scope>NUCLEOTIDE SEQUENCE [LARGE SCALE GENOMIC DNA]</scope>
    <source>
        <strain evidence="2">DSM 9293</strain>
    </source>
</reference>
<proteinExistence type="predicted"/>
<dbReference type="AlphaFoldDB" id="A0A1W1W763"/>
<dbReference type="Proteomes" id="UP000192660">
    <property type="component" value="Unassembled WGS sequence"/>
</dbReference>
<name>A0A1W1W763_SULTA</name>
<organism evidence="1 2">
    <name type="scientific">Sulfobacillus thermosulfidooxidans (strain DSM 9293 / VKM B-1269 / AT-1)</name>
    <dbReference type="NCBI Taxonomy" id="929705"/>
    <lineage>
        <taxon>Bacteria</taxon>
        <taxon>Bacillati</taxon>
        <taxon>Bacillota</taxon>
        <taxon>Clostridia</taxon>
        <taxon>Eubacteriales</taxon>
        <taxon>Clostridiales Family XVII. Incertae Sedis</taxon>
        <taxon>Sulfobacillus</taxon>
    </lineage>
</organism>
<evidence type="ECO:0000313" key="1">
    <source>
        <dbReference type="EMBL" id="SMC02105.1"/>
    </source>
</evidence>
<gene>
    <name evidence="1" type="ORF">SAMN00768000_0318</name>
</gene>
<keyword evidence="2" id="KW-1185">Reference proteome</keyword>
<dbReference type="EMBL" id="FWWY01000001">
    <property type="protein sequence ID" value="SMC02105.1"/>
    <property type="molecule type" value="Genomic_DNA"/>
</dbReference>
<evidence type="ECO:0000313" key="2">
    <source>
        <dbReference type="Proteomes" id="UP000192660"/>
    </source>
</evidence>
<sequence>MGMGHYQVQTANASGIVDDLSVGVRETSGIRARTSCSVGGSANNGEDSSHFGRCVICSG</sequence>